<evidence type="ECO:0000313" key="7">
    <source>
        <dbReference type="Proteomes" id="UP000054279"/>
    </source>
</evidence>
<comment type="subcellular location">
    <subcellularLocation>
        <location evidence="1">Membrane</location>
        <topology evidence="1">Multi-pass membrane protein</topology>
    </subcellularLocation>
</comment>
<dbReference type="GO" id="GO:0004930">
    <property type="term" value="F:G protein-coupled receptor activity"/>
    <property type="evidence" value="ECO:0007669"/>
    <property type="project" value="TreeGrafter"/>
</dbReference>
<feature type="transmembrane region" description="Helical" evidence="5">
    <location>
        <begin position="252"/>
        <end position="273"/>
    </location>
</feature>
<sequence length="321" mass="36256">MLIPVSVLIQATPDNVSLQYTHDTARGPLALTVTASISLLAVLAVLITLLISGCRSKHQFVRSSVGPFFISLILSDLLQAIGSVMNIRWMLIMGVEPGHFCIAQAALKQTGNLGTALWSLVIAFHTFSLLFLRRPISRKLSCITFFAVWVFLGIIIMLGPVIIENNKKGPFWGVSGYWCWITNSYHVEQLTNEYLFMFITVGLSFVLYTLIFLRLRGNIRGYASDLRLCRSQQPWIEEDVTDKNISCLGKQLLWYPVGYAIIVLPIAICRWRVIFGHQVPFWATILADSIFLLSGEFASHQPYNTEAWCPHSPPPRFHSWH</sequence>
<dbReference type="Pfam" id="PF05462">
    <property type="entry name" value="Dicty_CAR"/>
    <property type="match status" value="1"/>
</dbReference>
<evidence type="ECO:0000256" key="4">
    <source>
        <dbReference type="ARBA" id="ARBA00023136"/>
    </source>
</evidence>
<dbReference type="OrthoDB" id="100006at2759"/>
<organism evidence="6 7">
    <name type="scientific">Sphaerobolus stellatus (strain SS14)</name>
    <dbReference type="NCBI Taxonomy" id="990650"/>
    <lineage>
        <taxon>Eukaryota</taxon>
        <taxon>Fungi</taxon>
        <taxon>Dikarya</taxon>
        <taxon>Basidiomycota</taxon>
        <taxon>Agaricomycotina</taxon>
        <taxon>Agaricomycetes</taxon>
        <taxon>Phallomycetidae</taxon>
        <taxon>Geastrales</taxon>
        <taxon>Sphaerobolaceae</taxon>
        <taxon>Sphaerobolus</taxon>
    </lineage>
</organism>
<evidence type="ECO:0000313" key="6">
    <source>
        <dbReference type="EMBL" id="KIJ24840.1"/>
    </source>
</evidence>
<feature type="transmembrane region" description="Helical" evidence="5">
    <location>
        <begin position="144"/>
        <end position="163"/>
    </location>
</feature>
<dbReference type="SUPFAM" id="SSF81321">
    <property type="entry name" value="Family A G protein-coupled receptor-like"/>
    <property type="match status" value="1"/>
</dbReference>
<dbReference type="PANTHER" id="PTHR23112:SF37">
    <property type="entry name" value="G PROTEIN-COUPLED RECEPTOR GPR1"/>
    <property type="match status" value="1"/>
</dbReference>
<dbReference type="Gene3D" id="1.20.1070.10">
    <property type="entry name" value="Rhodopsin 7-helix transmembrane proteins"/>
    <property type="match status" value="1"/>
</dbReference>
<protein>
    <submittedName>
        <fullName evidence="6">Unplaced genomic scaffold SPHSTscaffold_378, whole genome shotgun sequence</fullName>
    </submittedName>
</protein>
<keyword evidence="4 5" id="KW-0472">Membrane</keyword>
<dbReference type="GO" id="GO:0005886">
    <property type="term" value="C:plasma membrane"/>
    <property type="evidence" value="ECO:0007669"/>
    <property type="project" value="TreeGrafter"/>
</dbReference>
<dbReference type="GO" id="GO:0007189">
    <property type="term" value="P:adenylate cyclase-activating G protein-coupled receptor signaling pathway"/>
    <property type="evidence" value="ECO:0007669"/>
    <property type="project" value="TreeGrafter"/>
</dbReference>
<evidence type="ECO:0000256" key="5">
    <source>
        <dbReference type="SAM" id="Phobius"/>
    </source>
</evidence>
<dbReference type="Proteomes" id="UP000054279">
    <property type="component" value="Unassembled WGS sequence"/>
</dbReference>
<evidence type="ECO:0000256" key="2">
    <source>
        <dbReference type="ARBA" id="ARBA00022692"/>
    </source>
</evidence>
<feature type="transmembrane region" description="Helical" evidence="5">
    <location>
        <begin position="194"/>
        <end position="213"/>
    </location>
</feature>
<feature type="transmembrane region" description="Helical" evidence="5">
    <location>
        <begin position="111"/>
        <end position="132"/>
    </location>
</feature>
<proteinExistence type="predicted"/>
<dbReference type="EMBL" id="KN837453">
    <property type="protein sequence ID" value="KIJ24840.1"/>
    <property type="molecule type" value="Genomic_DNA"/>
</dbReference>
<dbReference type="HOGENOM" id="CLU_027149_0_3_1"/>
<keyword evidence="7" id="KW-1185">Reference proteome</keyword>
<keyword evidence="2 5" id="KW-0812">Transmembrane</keyword>
<evidence type="ECO:0000256" key="3">
    <source>
        <dbReference type="ARBA" id="ARBA00022989"/>
    </source>
</evidence>
<feature type="transmembrane region" description="Helical" evidence="5">
    <location>
        <begin position="29"/>
        <end position="53"/>
    </location>
</feature>
<dbReference type="AlphaFoldDB" id="A0A0C9UI25"/>
<name>A0A0C9UI25_SPHS4</name>
<keyword evidence="3 5" id="KW-1133">Transmembrane helix</keyword>
<accession>A0A0C9UI25</accession>
<dbReference type="PANTHER" id="PTHR23112">
    <property type="entry name" value="G PROTEIN-COUPLED RECEPTOR 157-RELATED"/>
    <property type="match status" value="1"/>
</dbReference>
<reference evidence="6 7" key="1">
    <citation type="submission" date="2014-06" db="EMBL/GenBank/DDBJ databases">
        <title>Evolutionary Origins and Diversification of the Mycorrhizal Mutualists.</title>
        <authorList>
            <consortium name="DOE Joint Genome Institute"/>
            <consortium name="Mycorrhizal Genomics Consortium"/>
            <person name="Kohler A."/>
            <person name="Kuo A."/>
            <person name="Nagy L.G."/>
            <person name="Floudas D."/>
            <person name="Copeland A."/>
            <person name="Barry K.W."/>
            <person name="Cichocki N."/>
            <person name="Veneault-Fourrey C."/>
            <person name="LaButti K."/>
            <person name="Lindquist E.A."/>
            <person name="Lipzen A."/>
            <person name="Lundell T."/>
            <person name="Morin E."/>
            <person name="Murat C."/>
            <person name="Riley R."/>
            <person name="Ohm R."/>
            <person name="Sun H."/>
            <person name="Tunlid A."/>
            <person name="Henrissat B."/>
            <person name="Grigoriev I.V."/>
            <person name="Hibbett D.S."/>
            <person name="Martin F."/>
        </authorList>
    </citation>
    <scope>NUCLEOTIDE SEQUENCE [LARGE SCALE GENOMIC DNA]</scope>
    <source>
        <strain evidence="6 7">SS14</strain>
    </source>
</reference>
<evidence type="ECO:0000256" key="1">
    <source>
        <dbReference type="ARBA" id="ARBA00004141"/>
    </source>
</evidence>
<gene>
    <name evidence="6" type="ORF">M422DRAFT_274281</name>
</gene>
<feature type="transmembrane region" description="Helical" evidence="5">
    <location>
        <begin position="65"/>
        <end position="91"/>
    </location>
</feature>